<protein>
    <submittedName>
        <fullName evidence="2">Uncharacterized protein</fullName>
    </submittedName>
</protein>
<gene>
    <name evidence="1" type="ORF">MM415A00504_0014</name>
    <name evidence="2" type="ORF">MM415B02169_0004</name>
    <name evidence="3" type="ORF">TM448B02249_0002</name>
</gene>
<proteinExistence type="predicted"/>
<organism evidence="2">
    <name type="scientific">viral metagenome</name>
    <dbReference type="NCBI Taxonomy" id="1070528"/>
    <lineage>
        <taxon>unclassified sequences</taxon>
        <taxon>metagenomes</taxon>
        <taxon>organismal metagenomes</taxon>
    </lineage>
</organism>
<sequence>MDSPTPAERHAVSRWAKAAQWESLMGDVVQWCHDPLPPAISYMRAWNTHVHWDFSRTTISMRIRDAKKRPLWHGHRDLLPDDFSGQWVSMQSIQREMMLDVLRSVPVRARRLFKLDTRVDVAMGRCIGAEKA</sequence>
<dbReference type="EMBL" id="MT144894">
    <property type="protein sequence ID" value="QJI01043.1"/>
    <property type="molecule type" value="Genomic_DNA"/>
</dbReference>
<name>A0A6M3KVR2_9ZZZZ</name>
<dbReference type="AlphaFoldDB" id="A0A6M3KVR2"/>
<evidence type="ECO:0000313" key="3">
    <source>
        <dbReference type="EMBL" id="QJI01043.1"/>
    </source>
</evidence>
<reference evidence="2" key="1">
    <citation type="submission" date="2020-03" db="EMBL/GenBank/DDBJ databases">
        <title>The deep terrestrial virosphere.</title>
        <authorList>
            <person name="Holmfeldt K."/>
            <person name="Nilsson E."/>
            <person name="Simone D."/>
            <person name="Lopez-Fernandez M."/>
            <person name="Wu X."/>
            <person name="de Brujin I."/>
            <person name="Lundin D."/>
            <person name="Andersson A."/>
            <person name="Bertilsson S."/>
            <person name="Dopson M."/>
        </authorList>
    </citation>
    <scope>NUCLEOTIDE SEQUENCE</scope>
    <source>
        <strain evidence="1">MM415A00504</strain>
        <strain evidence="2">MM415B02169</strain>
        <strain evidence="3">TM448B02249</strain>
    </source>
</reference>
<dbReference type="EMBL" id="MT142598">
    <property type="protein sequence ID" value="QJA85832.1"/>
    <property type="molecule type" value="Genomic_DNA"/>
</dbReference>
<dbReference type="EMBL" id="MT142465">
    <property type="protein sequence ID" value="QJA81614.1"/>
    <property type="molecule type" value="Genomic_DNA"/>
</dbReference>
<accession>A0A6M3KVR2</accession>
<evidence type="ECO:0000313" key="1">
    <source>
        <dbReference type="EMBL" id="QJA81614.1"/>
    </source>
</evidence>
<evidence type="ECO:0000313" key="2">
    <source>
        <dbReference type="EMBL" id="QJA85832.1"/>
    </source>
</evidence>